<dbReference type="PRINTS" id="PR00723">
    <property type="entry name" value="SUBTILISIN"/>
</dbReference>
<dbReference type="PROSITE" id="PS00137">
    <property type="entry name" value="SUBTILASE_HIS"/>
    <property type="match status" value="1"/>
</dbReference>
<dbReference type="SUPFAM" id="SSF52743">
    <property type="entry name" value="Subtilisin-like"/>
    <property type="match status" value="1"/>
</dbReference>
<proteinExistence type="inferred from homology"/>
<dbReference type="InterPro" id="IPR036852">
    <property type="entry name" value="Peptidase_S8/S53_dom_sf"/>
</dbReference>
<evidence type="ECO:0000313" key="10">
    <source>
        <dbReference type="Proteomes" id="UP000494115"/>
    </source>
</evidence>
<dbReference type="Pfam" id="PF00082">
    <property type="entry name" value="Peptidase_S8"/>
    <property type="match status" value="1"/>
</dbReference>
<feature type="active site" description="Charge relay system" evidence="5 6">
    <location>
        <position position="257"/>
    </location>
</feature>
<protein>
    <recommendedName>
        <fullName evidence="8">Peptidase S8/S53 domain-containing protein</fullName>
    </recommendedName>
</protein>
<dbReference type="PROSITE" id="PS51892">
    <property type="entry name" value="SUBTILASE"/>
    <property type="match status" value="1"/>
</dbReference>
<organism evidence="9 10">
    <name type="scientific">Pararobbsia alpina</name>
    <dbReference type="NCBI Taxonomy" id="621374"/>
    <lineage>
        <taxon>Bacteria</taxon>
        <taxon>Pseudomonadati</taxon>
        <taxon>Pseudomonadota</taxon>
        <taxon>Betaproteobacteria</taxon>
        <taxon>Burkholderiales</taxon>
        <taxon>Burkholderiaceae</taxon>
        <taxon>Pararobbsia</taxon>
    </lineage>
</organism>
<dbReference type="InterPro" id="IPR000209">
    <property type="entry name" value="Peptidase_S8/S53_dom"/>
</dbReference>
<dbReference type="GO" id="GO:0006508">
    <property type="term" value="P:proteolysis"/>
    <property type="evidence" value="ECO:0007669"/>
    <property type="project" value="UniProtKB-KW"/>
</dbReference>
<comment type="similarity">
    <text evidence="1 6">Belongs to the peptidase S8 family.</text>
</comment>
<evidence type="ECO:0000256" key="2">
    <source>
        <dbReference type="ARBA" id="ARBA00022670"/>
    </source>
</evidence>
<feature type="active site" description="Charge relay system" evidence="5 6">
    <location>
        <position position="211"/>
    </location>
</feature>
<gene>
    <name evidence="9" type="ORF">LMG28138_01103</name>
</gene>
<accession>A0A6S7CI80</accession>
<dbReference type="Proteomes" id="UP000494115">
    <property type="component" value="Unassembled WGS sequence"/>
</dbReference>
<sequence>MATRKPASGTRRKRADRENDAPRRSTSAPALTEGDPQEKPFTPKVLDRTAVAIPLLEDLIAEQKRLAETPGTKRRLYPVIIDLHLEYPGGRDSARTRVRKLIADIFRDKKQAWKIIESEQGINEPKTRMSEQYLFATLEGRVIQELIRRDRASGPEDASDSPSVTKQAVYRIWPDFPVKALLNKSISTVKADAALKSFSTTGHDIIWAVMDSGIDALHPHFIKYDNLNLSGMPPLAHRDLTSLNDNGNGALIDKFGHGTHVAGIIAGTMSEQDGDLVATTRYRDEAGEVKEQIHHPPAISGMAPQCKLLSLKVLDENGNGQASSLIAAIEEIQRINGYGRYIRVHGVNMSVGYDFEPEWFACGQSPLCVEVDRLVKSGVVVVVAAGNTGYGFAQSAAKGTVLAGLGLTINDPGNADLAITVGSTHRDMPHVYGVSYFSSKGPTGDGRAKPDLVAPGEKIVSCASAWHSVDPDGTITPQGAAADRKNEAALTRKINAWNKPQASSASTKTGSGIKRAAKVTAHYKEDSGTSMAAPHVSGVIAAFLSVRGEFIGRPERVKEVFLSTAIDLKRDRYFQGCGLVDLMRAIQSV</sequence>
<dbReference type="PANTHER" id="PTHR43806">
    <property type="entry name" value="PEPTIDASE S8"/>
    <property type="match status" value="1"/>
</dbReference>
<dbReference type="EMBL" id="CADIKM010000003">
    <property type="protein sequence ID" value="CAB3780716.1"/>
    <property type="molecule type" value="Genomic_DNA"/>
</dbReference>
<dbReference type="CDD" id="cd07487">
    <property type="entry name" value="Peptidases_S8_1"/>
    <property type="match status" value="1"/>
</dbReference>
<evidence type="ECO:0000256" key="3">
    <source>
        <dbReference type="ARBA" id="ARBA00022801"/>
    </source>
</evidence>
<feature type="active site" description="Charge relay system" evidence="5 6">
    <location>
        <position position="530"/>
    </location>
</feature>
<dbReference type="AlphaFoldDB" id="A0A6S7CI80"/>
<dbReference type="InterPro" id="IPR050131">
    <property type="entry name" value="Peptidase_S8_subtilisin-like"/>
</dbReference>
<evidence type="ECO:0000256" key="7">
    <source>
        <dbReference type="SAM" id="MobiDB-lite"/>
    </source>
</evidence>
<reference evidence="9 10" key="1">
    <citation type="submission" date="2020-04" db="EMBL/GenBank/DDBJ databases">
        <authorList>
            <person name="De Canck E."/>
        </authorList>
    </citation>
    <scope>NUCLEOTIDE SEQUENCE [LARGE SCALE GENOMIC DNA]</scope>
    <source>
        <strain evidence="9 10">LMG 28138</strain>
    </source>
</reference>
<evidence type="ECO:0000256" key="1">
    <source>
        <dbReference type="ARBA" id="ARBA00011073"/>
    </source>
</evidence>
<dbReference type="InterPro" id="IPR022398">
    <property type="entry name" value="Peptidase_S8_His-AS"/>
</dbReference>
<dbReference type="PROSITE" id="PS00138">
    <property type="entry name" value="SUBTILASE_SER"/>
    <property type="match status" value="1"/>
</dbReference>
<evidence type="ECO:0000256" key="6">
    <source>
        <dbReference type="PROSITE-ProRule" id="PRU01240"/>
    </source>
</evidence>
<dbReference type="InterPro" id="IPR023828">
    <property type="entry name" value="Peptidase_S8_Ser-AS"/>
</dbReference>
<evidence type="ECO:0000256" key="4">
    <source>
        <dbReference type="ARBA" id="ARBA00022825"/>
    </source>
</evidence>
<keyword evidence="3 6" id="KW-0378">Hydrolase</keyword>
<dbReference type="PANTHER" id="PTHR43806:SF11">
    <property type="entry name" value="CEREVISIN-RELATED"/>
    <property type="match status" value="1"/>
</dbReference>
<dbReference type="Gene3D" id="3.40.50.200">
    <property type="entry name" value="Peptidase S8/S53 domain"/>
    <property type="match status" value="1"/>
</dbReference>
<feature type="region of interest" description="Disordered" evidence="7">
    <location>
        <begin position="1"/>
        <end position="44"/>
    </location>
</feature>
<keyword evidence="10" id="KW-1185">Reference proteome</keyword>
<keyword evidence="2 6" id="KW-0645">Protease</keyword>
<dbReference type="InterPro" id="IPR015500">
    <property type="entry name" value="Peptidase_S8_subtilisin-rel"/>
</dbReference>
<evidence type="ECO:0000256" key="5">
    <source>
        <dbReference type="PIRSR" id="PIRSR615500-1"/>
    </source>
</evidence>
<feature type="domain" description="Peptidase S8/S53" evidence="8">
    <location>
        <begin position="203"/>
        <end position="573"/>
    </location>
</feature>
<evidence type="ECO:0000313" key="9">
    <source>
        <dbReference type="EMBL" id="CAB3780716.1"/>
    </source>
</evidence>
<dbReference type="GO" id="GO:0004252">
    <property type="term" value="F:serine-type endopeptidase activity"/>
    <property type="evidence" value="ECO:0007669"/>
    <property type="project" value="UniProtKB-UniRule"/>
</dbReference>
<keyword evidence="4 6" id="KW-0720">Serine protease</keyword>
<evidence type="ECO:0000259" key="8">
    <source>
        <dbReference type="Pfam" id="PF00082"/>
    </source>
</evidence>
<name>A0A6S7CI80_9BURK</name>